<dbReference type="PANTHER" id="PTHR10775:SF169">
    <property type="entry name" value="TRANSPOSASE"/>
    <property type="match status" value="1"/>
</dbReference>
<feature type="non-terminal residue" evidence="2">
    <location>
        <position position="481"/>
    </location>
</feature>
<feature type="domain" description="DUF4218" evidence="1">
    <location>
        <begin position="430"/>
        <end position="466"/>
    </location>
</feature>
<sequence length="481" mass="55461">MLQWKASNGVSNKGFNELLILIKKLLPEGNKLPATTYEAKEVVCPVGLEVQKIHACPNDYILYRGDYHEQESCPVCKASRYKIKRDDPVDVEGEPPRKGVPTKVMWYFSIIPRLRRLFRNKAHAKIIRWHKEERKKDDMLRHPADESQWRKIDRTYPDFAEDARNKRFGLSTDGMNPFSEMSSSHSTWPITLCMYNLSPWLCLKRKFIMMPALIQGPKQPGNGIDVYLQPLLEELLLLWTEGVRVWDAHKEEALMFVTINDWPTLANLFGQSNKGFRACVHCLDETDSTFLKHCRKVVPSSVAWLQTPVRKKGKHFNGKEENRGKPIYRSGKVVFEMVKSLRVVFGKGPGSVHVPNENGKAPMWKKKSIFWNLSYWEVLDVRHAIDVMLVTKNLCVNLLGFLGTYGKNKDTLEAREDMAALKSEQGHHYLVLKKYVRNRSRFEGCVAKGYGTEEVIKFCTDYIDELKPIGVPLSRYEGRLA</sequence>
<dbReference type="AlphaFoldDB" id="A0AAQ3WX34"/>
<name>A0AAQ3WX34_PASNO</name>
<dbReference type="InterPro" id="IPR025452">
    <property type="entry name" value="DUF4218"/>
</dbReference>
<dbReference type="Pfam" id="PF13960">
    <property type="entry name" value="DUF4218"/>
    <property type="match status" value="1"/>
</dbReference>
<keyword evidence="3" id="KW-1185">Reference proteome</keyword>
<dbReference type="InterPro" id="IPR004242">
    <property type="entry name" value="Transposase_21"/>
</dbReference>
<evidence type="ECO:0000313" key="3">
    <source>
        <dbReference type="Proteomes" id="UP001341281"/>
    </source>
</evidence>
<gene>
    <name evidence="2" type="ORF">U9M48_024967</name>
</gene>
<proteinExistence type="predicted"/>
<evidence type="ECO:0000313" key="2">
    <source>
        <dbReference type="EMBL" id="WVZ77065.1"/>
    </source>
</evidence>
<dbReference type="PANTHER" id="PTHR10775">
    <property type="entry name" value="OS08G0208400 PROTEIN"/>
    <property type="match status" value="1"/>
</dbReference>
<accession>A0AAQ3WX34</accession>
<protein>
    <recommendedName>
        <fullName evidence="1">DUF4218 domain-containing protein</fullName>
    </recommendedName>
</protein>
<dbReference type="Proteomes" id="UP001341281">
    <property type="component" value="Chromosome 05"/>
</dbReference>
<dbReference type="Pfam" id="PF02992">
    <property type="entry name" value="Transposase_21"/>
    <property type="match status" value="1"/>
</dbReference>
<dbReference type="EMBL" id="CP144749">
    <property type="protein sequence ID" value="WVZ77065.1"/>
    <property type="molecule type" value="Genomic_DNA"/>
</dbReference>
<evidence type="ECO:0000259" key="1">
    <source>
        <dbReference type="Pfam" id="PF13960"/>
    </source>
</evidence>
<organism evidence="2 3">
    <name type="scientific">Paspalum notatum var. saurae</name>
    <dbReference type="NCBI Taxonomy" id="547442"/>
    <lineage>
        <taxon>Eukaryota</taxon>
        <taxon>Viridiplantae</taxon>
        <taxon>Streptophyta</taxon>
        <taxon>Embryophyta</taxon>
        <taxon>Tracheophyta</taxon>
        <taxon>Spermatophyta</taxon>
        <taxon>Magnoliopsida</taxon>
        <taxon>Liliopsida</taxon>
        <taxon>Poales</taxon>
        <taxon>Poaceae</taxon>
        <taxon>PACMAD clade</taxon>
        <taxon>Panicoideae</taxon>
        <taxon>Andropogonodae</taxon>
        <taxon>Paspaleae</taxon>
        <taxon>Paspalinae</taxon>
        <taxon>Paspalum</taxon>
    </lineage>
</organism>
<reference evidence="2 3" key="1">
    <citation type="submission" date="2024-02" db="EMBL/GenBank/DDBJ databases">
        <title>High-quality chromosome-scale genome assembly of Pensacola bahiagrass (Paspalum notatum Flugge var. saurae).</title>
        <authorList>
            <person name="Vega J.M."/>
            <person name="Podio M."/>
            <person name="Orjuela J."/>
            <person name="Siena L.A."/>
            <person name="Pessino S.C."/>
            <person name="Combes M.C."/>
            <person name="Mariac C."/>
            <person name="Albertini E."/>
            <person name="Pupilli F."/>
            <person name="Ortiz J.P.A."/>
            <person name="Leblanc O."/>
        </authorList>
    </citation>
    <scope>NUCLEOTIDE SEQUENCE [LARGE SCALE GENOMIC DNA]</scope>
    <source>
        <strain evidence="2">R1</strain>
        <tissue evidence="2">Leaf</tissue>
    </source>
</reference>